<organism evidence="2 3">
    <name type="scientific">Aquibium oceanicum</name>
    <dbReference type="NCBI Taxonomy" id="1670800"/>
    <lineage>
        <taxon>Bacteria</taxon>
        <taxon>Pseudomonadati</taxon>
        <taxon>Pseudomonadota</taxon>
        <taxon>Alphaproteobacteria</taxon>
        <taxon>Hyphomicrobiales</taxon>
        <taxon>Phyllobacteriaceae</taxon>
        <taxon>Aquibium</taxon>
    </lineage>
</organism>
<dbReference type="STRING" id="1670800.BSQ44_14280"/>
<keyword evidence="3" id="KW-1185">Reference proteome</keyword>
<protein>
    <recommendedName>
        <fullName evidence="1">NAD-dependent epimerase/dehydratase domain-containing protein</fullName>
    </recommendedName>
</protein>
<name>A0A1L3SYZ9_9HYPH</name>
<evidence type="ECO:0000259" key="1">
    <source>
        <dbReference type="Pfam" id="PF01370"/>
    </source>
</evidence>
<accession>A0A1L3SYZ9</accession>
<dbReference type="Pfam" id="PF01370">
    <property type="entry name" value="Epimerase"/>
    <property type="match status" value="1"/>
</dbReference>
<dbReference type="SUPFAM" id="SSF51735">
    <property type="entry name" value="NAD(P)-binding Rossmann-fold domains"/>
    <property type="match status" value="1"/>
</dbReference>
<dbReference type="InterPro" id="IPR001509">
    <property type="entry name" value="Epimerase_deHydtase"/>
</dbReference>
<gene>
    <name evidence="2" type="ORF">BSQ44_14280</name>
</gene>
<dbReference type="InterPro" id="IPR036291">
    <property type="entry name" value="NAD(P)-bd_dom_sf"/>
</dbReference>
<reference evidence="3" key="1">
    <citation type="submission" date="2016-11" db="EMBL/GenBank/DDBJ databases">
        <title>Mesorhizobium oceanicum sp. nov., isolated from deep seawater in South China Sea.</title>
        <authorList>
            <person name="Fu G.-Y."/>
        </authorList>
    </citation>
    <scope>NUCLEOTIDE SEQUENCE [LARGE SCALE GENOMIC DNA]</scope>
    <source>
        <strain evidence="3">B7</strain>
    </source>
</reference>
<dbReference type="PANTHER" id="PTHR43245:SF58">
    <property type="entry name" value="BLL5923 PROTEIN"/>
    <property type="match status" value="1"/>
</dbReference>
<evidence type="ECO:0000313" key="2">
    <source>
        <dbReference type="EMBL" id="APH74610.1"/>
    </source>
</evidence>
<dbReference type="KEGG" id="meso:BSQ44_14280"/>
<dbReference type="Proteomes" id="UP000182840">
    <property type="component" value="Chromosome"/>
</dbReference>
<dbReference type="PANTHER" id="PTHR43245">
    <property type="entry name" value="BIFUNCTIONAL POLYMYXIN RESISTANCE PROTEIN ARNA"/>
    <property type="match status" value="1"/>
</dbReference>
<evidence type="ECO:0000313" key="3">
    <source>
        <dbReference type="Proteomes" id="UP000182840"/>
    </source>
</evidence>
<proteinExistence type="predicted"/>
<dbReference type="Gene3D" id="3.40.50.720">
    <property type="entry name" value="NAD(P)-binding Rossmann-like Domain"/>
    <property type="match status" value="1"/>
</dbReference>
<feature type="domain" description="NAD-dependent epimerase/dehydratase" evidence="1">
    <location>
        <begin position="2"/>
        <end position="221"/>
    </location>
</feature>
<sequence>MVLLTGASGFIGGVVARMLKARGYAIRAVSRQPATLDSSFDETTSLPDPNSGESGWTPLLAGVTHVVHCAGENKSLPYEACREPNVELPGRLARAAAGHLTGRFVLLSSVRAVCDGRSGEAISETTTEAPQDAYGKSKLEGERRVQAALGPEGRYLILRPAPVYGPGARGSFRSLSRLASLPLPLPLAGLTARRSLVDVESLAEAMVHVLQSPLASPRVYMVSDEAPLTVGEIIGAVRKGLGRGPGLFSVPPSLLRRIALVGRQEDMWRKLSDPLVVDPSRLAATGWRPAADTMQRISRYAERGLPAK</sequence>
<dbReference type="AlphaFoldDB" id="A0A1L3SYZ9"/>
<dbReference type="EMBL" id="CP018171">
    <property type="protein sequence ID" value="APH74610.1"/>
    <property type="molecule type" value="Genomic_DNA"/>
</dbReference>
<dbReference type="InterPro" id="IPR050177">
    <property type="entry name" value="Lipid_A_modif_metabolic_enz"/>
</dbReference>